<accession>A0A667GYL1</accession>
<evidence type="ECO:0000256" key="6">
    <source>
        <dbReference type="ARBA" id="ARBA00023136"/>
    </source>
</evidence>
<dbReference type="PANTHER" id="PTHR10283">
    <property type="entry name" value="SOLUTE CARRIER FAMILY 13 MEMBER"/>
    <property type="match status" value="1"/>
</dbReference>
<dbReference type="GO" id="GO:0005886">
    <property type="term" value="C:plasma membrane"/>
    <property type="evidence" value="ECO:0007669"/>
    <property type="project" value="TreeGrafter"/>
</dbReference>
<feature type="transmembrane region" description="Helical" evidence="8">
    <location>
        <begin position="404"/>
        <end position="421"/>
    </location>
</feature>
<dbReference type="GO" id="GO:0015370">
    <property type="term" value="F:solute:sodium symporter activity"/>
    <property type="evidence" value="ECO:0007669"/>
    <property type="project" value="UniProtKB-ARBA"/>
</dbReference>
<keyword evidence="11" id="KW-1185">Reference proteome</keyword>
<proteinExistence type="inferred from homology"/>
<dbReference type="PANTHER" id="PTHR10283:SF63">
    <property type="entry name" value="SOLUTE CARRIER FAMILY 13 MEMBER 4"/>
    <property type="match status" value="1"/>
</dbReference>
<evidence type="ECO:0000313" key="10">
    <source>
        <dbReference type="Ensembl" id="ENSLCNP00005020172.1"/>
    </source>
</evidence>
<evidence type="ECO:0000313" key="11">
    <source>
        <dbReference type="Proteomes" id="UP000472241"/>
    </source>
</evidence>
<feature type="transmembrane region" description="Helical" evidence="8">
    <location>
        <begin position="576"/>
        <end position="600"/>
    </location>
</feature>
<feature type="transmembrane region" description="Helical" evidence="8">
    <location>
        <begin position="536"/>
        <end position="556"/>
    </location>
</feature>
<evidence type="ECO:0000256" key="7">
    <source>
        <dbReference type="ARBA" id="ARBA00023201"/>
    </source>
</evidence>
<feature type="transmembrane region" description="Helical" evidence="8">
    <location>
        <begin position="146"/>
        <end position="164"/>
    </location>
</feature>
<evidence type="ECO:0000256" key="9">
    <source>
        <dbReference type="SAM" id="SignalP"/>
    </source>
</evidence>
<keyword evidence="3 8" id="KW-0812">Transmembrane</keyword>
<evidence type="ECO:0000256" key="2">
    <source>
        <dbReference type="ARBA" id="ARBA00006772"/>
    </source>
</evidence>
<keyword evidence="7" id="KW-0813">Transport</keyword>
<dbReference type="InterPro" id="IPR001898">
    <property type="entry name" value="SLC13A/DASS"/>
</dbReference>
<feature type="transmembrane region" description="Helical" evidence="8">
    <location>
        <begin position="369"/>
        <end position="384"/>
    </location>
</feature>
<feature type="transmembrane region" description="Helical" evidence="8">
    <location>
        <begin position="494"/>
        <end position="524"/>
    </location>
</feature>
<feature type="transmembrane region" description="Helical" evidence="8">
    <location>
        <begin position="298"/>
        <end position="320"/>
    </location>
</feature>
<comment type="similarity">
    <text evidence="2">Belongs to the SLC13A/DASS transporter (TC 2.A.47) family. NADC subfamily.</text>
</comment>
<dbReference type="CDD" id="cd01115">
    <property type="entry name" value="SLC13_permease"/>
    <property type="match status" value="1"/>
</dbReference>
<name>A0A667GYL1_LYNCA</name>
<keyword evidence="7" id="KW-0406">Ion transport</keyword>
<keyword evidence="6 8" id="KW-0472">Membrane</keyword>
<feature type="transmembrane region" description="Helical" evidence="8">
    <location>
        <begin position="82"/>
        <end position="101"/>
    </location>
</feature>
<protein>
    <submittedName>
        <fullName evidence="10">Family with sequence similarity 180 member A</fullName>
    </submittedName>
</protein>
<comment type="subcellular location">
    <subcellularLocation>
        <location evidence="1">Membrane</location>
        <topology evidence="1">Multi-pass membrane protein</topology>
    </subcellularLocation>
</comment>
<keyword evidence="5" id="KW-0915">Sodium</keyword>
<sequence length="618" mass="68269">MCWNTLLLLLLCYDAQAAVSHRWSRAMLFPAAHRPKRSSSMPLNPVLQSSLEEVELLYEEAACAYVLIVTAVYWVSEAVPLGAAALVPAFLYPFFGVLRSSEVAAEYFKNTTLLLVGVICVAAAVEKWNLHKRIALRMVMMAGAKPGMLLLCFMCCTALLSMWLSNTSTTAMVMPIVEAVLQELVSAEEEQLVAGNSSTEEAEPISLDVNNSQPSLELIFVNEDTSTADFTSLMQDKNLNGVPPITNPVKMATPQGKKQHRSQEKPLVLIPGPRNQELNRKYKSQRDQMICKCLSLSISYAATIGGLTTIIGTSTSLIFLEHFNNQYPAAEVVNFGTWFLFSFPISLIMLVVSWFWMHWLFLGCNYPEMVTGFFFILMTVLWFTREPGFVPGWDSFFEKKGYRTDATVSVFLGFLLFLIPAKKPCFGKKSDGQNQEPSRGTEPIITWKDFQKTMPWEIVILVGGGYALASGSKSSGLSTWIGHQMLSLSSLPPWAITLLACILVSIVTEFVSNPATITIFLPILCSLSETLHINPLYTLIPVTMCISFAVMLPVGNPPNAIVFSYGHCQIKDMVKAGLGVNVIGLVIVMVAINTWGVSLFHLDTFPAWAKVSNLTDQA</sequence>
<reference evidence="10" key="1">
    <citation type="submission" date="2025-08" db="UniProtKB">
        <authorList>
            <consortium name="Ensembl"/>
        </authorList>
    </citation>
    <scope>IDENTIFICATION</scope>
</reference>
<dbReference type="AlphaFoldDB" id="A0A667GYL1"/>
<evidence type="ECO:0000256" key="5">
    <source>
        <dbReference type="ARBA" id="ARBA00023053"/>
    </source>
</evidence>
<evidence type="ECO:0000256" key="8">
    <source>
        <dbReference type="SAM" id="Phobius"/>
    </source>
</evidence>
<keyword evidence="4 8" id="KW-1133">Transmembrane helix</keyword>
<organism evidence="10 11">
    <name type="scientific">Lynx canadensis</name>
    <name type="common">Canada lynx</name>
    <name type="synonym">Felis canadensis</name>
    <dbReference type="NCBI Taxonomy" id="61383"/>
    <lineage>
        <taxon>Eukaryota</taxon>
        <taxon>Metazoa</taxon>
        <taxon>Chordata</taxon>
        <taxon>Craniata</taxon>
        <taxon>Vertebrata</taxon>
        <taxon>Euteleostomi</taxon>
        <taxon>Mammalia</taxon>
        <taxon>Eutheria</taxon>
        <taxon>Laurasiatheria</taxon>
        <taxon>Carnivora</taxon>
        <taxon>Feliformia</taxon>
        <taxon>Felidae</taxon>
        <taxon>Felinae</taxon>
        <taxon>Lynx</taxon>
    </lineage>
</organism>
<evidence type="ECO:0000256" key="1">
    <source>
        <dbReference type="ARBA" id="ARBA00004141"/>
    </source>
</evidence>
<feature type="chain" id="PRO_5025479384" evidence="9">
    <location>
        <begin position="18"/>
        <end position="618"/>
    </location>
</feature>
<feature type="signal peptide" evidence="9">
    <location>
        <begin position="1"/>
        <end position="17"/>
    </location>
</feature>
<dbReference type="Proteomes" id="UP000472241">
    <property type="component" value="Unplaced"/>
</dbReference>
<reference evidence="10" key="2">
    <citation type="submission" date="2025-09" db="UniProtKB">
        <authorList>
            <consortium name="Ensembl"/>
        </authorList>
    </citation>
    <scope>IDENTIFICATION</scope>
</reference>
<gene>
    <name evidence="10" type="primary">FAM180A</name>
</gene>
<evidence type="ECO:0000256" key="3">
    <source>
        <dbReference type="ARBA" id="ARBA00022692"/>
    </source>
</evidence>
<dbReference type="Pfam" id="PF00939">
    <property type="entry name" value="Na_sulph_symp"/>
    <property type="match status" value="2"/>
</dbReference>
<feature type="transmembrane region" description="Helical" evidence="8">
    <location>
        <begin position="332"/>
        <end position="357"/>
    </location>
</feature>
<feature type="transmembrane region" description="Helical" evidence="8">
    <location>
        <begin position="107"/>
        <end position="125"/>
    </location>
</feature>
<evidence type="ECO:0000256" key="4">
    <source>
        <dbReference type="ARBA" id="ARBA00022989"/>
    </source>
</evidence>
<keyword evidence="7" id="KW-0739">Sodium transport</keyword>
<dbReference type="Ensembl" id="ENSLCNT00005022584.1">
    <property type="protein sequence ID" value="ENSLCNP00005020172.1"/>
    <property type="gene ID" value="ENSLCNG00005013142.1"/>
</dbReference>
<keyword evidence="9" id="KW-0732">Signal</keyword>